<proteinExistence type="predicted"/>
<gene>
    <name evidence="3" type="ORF">CYCCA115_LOCUS17913</name>
</gene>
<feature type="coiled-coil region" evidence="1">
    <location>
        <begin position="176"/>
        <end position="203"/>
    </location>
</feature>
<dbReference type="EMBL" id="CAKOGP040002003">
    <property type="protein sequence ID" value="CAJ1959492.1"/>
    <property type="molecule type" value="Genomic_DNA"/>
</dbReference>
<evidence type="ECO:0000313" key="4">
    <source>
        <dbReference type="Proteomes" id="UP001295423"/>
    </source>
</evidence>
<dbReference type="Proteomes" id="UP001295423">
    <property type="component" value="Unassembled WGS sequence"/>
</dbReference>
<accession>A0AAD2G127</accession>
<feature type="compositionally biased region" description="Polar residues" evidence="2">
    <location>
        <begin position="1"/>
        <end position="15"/>
    </location>
</feature>
<evidence type="ECO:0000313" key="3">
    <source>
        <dbReference type="EMBL" id="CAJ1959492.1"/>
    </source>
</evidence>
<name>A0AAD2G127_9STRA</name>
<keyword evidence="4" id="KW-1185">Reference proteome</keyword>
<evidence type="ECO:0000256" key="2">
    <source>
        <dbReference type="SAM" id="MobiDB-lite"/>
    </source>
</evidence>
<organism evidence="3 4">
    <name type="scientific">Cylindrotheca closterium</name>
    <dbReference type="NCBI Taxonomy" id="2856"/>
    <lineage>
        <taxon>Eukaryota</taxon>
        <taxon>Sar</taxon>
        <taxon>Stramenopiles</taxon>
        <taxon>Ochrophyta</taxon>
        <taxon>Bacillariophyta</taxon>
        <taxon>Bacillariophyceae</taxon>
        <taxon>Bacillariophycidae</taxon>
        <taxon>Bacillariales</taxon>
        <taxon>Bacillariaceae</taxon>
        <taxon>Cylindrotheca</taxon>
    </lineage>
</organism>
<reference evidence="3" key="1">
    <citation type="submission" date="2023-08" db="EMBL/GenBank/DDBJ databases">
        <authorList>
            <person name="Audoor S."/>
            <person name="Bilcke G."/>
        </authorList>
    </citation>
    <scope>NUCLEOTIDE SEQUENCE</scope>
</reference>
<dbReference type="AlphaFoldDB" id="A0AAD2G127"/>
<sequence>MSSTTAMHLSSTSSLDDLRPRTMKHQVLRPQHEGSSDSYSYSYSWTETEWQTLLMDAATSTATTTSSLLDGQQEGFVTVTLLLASIRDAMLQRQQRAATHCTNNQTFDHDQANRVIAEIDQILSPQEEEEDNNNAIAAQHEGPLNDAKQYFDAMLSMFSNGEVMNLLKGVYTKLTIMTLQQQQQQQQQRLIEEEEEKKEEESL</sequence>
<keyword evidence="1" id="KW-0175">Coiled coil</keyword>
<evidence type="ECO:0000256" key="1">
    <source>
        <dbReference type="SAM" id="Coils"/>
    </source>
</evidence>
<feature type="region of interest" description="Disordered" evidence="2">
    <location>
        <begin position="1"/>
        <end position="20"/>
    </location>
</feature>
<protein>
    <submittedName>
        <fullName evidence="3">Uncharacterized protein</fullName>
    </submittedName>
</protein>
<comment type="caution">
    <text evidence="3">The sequence shown here is derived from an EMBL/GenBank/DDBJ whole genome shotgun (WGS) entry which is preliminary data.</text>
</comment>